<organism evidence="2">
    <name type="scientific">Arion vulgaris</name>
    <dbReference type="NCBI Taxonomy" id="1028688"/>
    <lineage>
        <taxon>Eukaryota</taxon>
        <taxon>Metazoa</taxon>
        <taxon>Spiralia</taxon>
        <taxon>Lophotrochozoa</taxon>
        <taxon>Mollusca</taxon>
        <taxon>Gastropoda</taxon>
        <taxon>Heterobranchia</taxon>
        <taxon>Euthyneura</taxon>
        <taxon>Panpulmonata</taxon>
        <taxon>Eupulmonata</taxon>
        <taxon>Stylommatophora</taxon>
        <taxon>Helicina</taxon>
        <taxon>Arionoidea</taxon>
        <taxon>Arionidae</taxon>
        <taxon>Arion</taxon>
    </lineage>
</organism>
<dbReference type="Gene3D" id="3.90.1150.10">
    <property type="entry name" value="Aspartate Aminotransferase, domain 1"/>
    <property type="match status" value="1"/>
</dbReference>
<dbReference type="InterPro" id="IPR015422">
    <property type="entry name" value="PyrdxlP-dep_Trfase_small"/>
</dbReference>
<evidence type="ECO:0000259" key="1">
    <source>
        <dbReference type="Pfam" id="PF00155"/>
    </source>
</evidence>
<gene>
    <name evidence="2" type="primary">ORF174342</name>
</gene>
<proteinExistence type="predicted"/>
<dbReference type="PANTHER" id="PTHR45744:SF2">
    <property type="entry name" value="TYROSINE AMINOTRANSFERASE"/>
    <property type="match status" value="1"/>
</dbReference>
<dbReference type="InterPro" id="IPR015424">
    <property type="entry name" value="PyrdxlP-dep_Trfase"/>
</dbReference>
<dbReference type="InterPro" id="IPR004839">
    <property type="entry name" value="Aminotransferase_I/II_large"/>
</dbReference>
<dbReference type="GO" id="GO:0004838">
    <property type="term" value="F:L-tyrosine-2-oxoglutarate transaminase activity"/>
    <property type="evidence" value="ECO:0007669"/>
    <property type="project" value="TreeGrafter"/>
</dbReference>
<sequence length="109" mass="12657">MPQGAMYMMVGIDMKSFPFKSDVDFTEKMITEESVFCLPATCFQYPNFFRVVLTVPTEKVIEACERIRMFCERHLMPGRDTSKRYNYSTKIVSNGSHLTACEKIFEAEK</sequence>
<dbReference type="PANTHER" id="PTHR45744">
    <property type="entry name" value="TYROSINE AMINOTRANSFERASE"/>
    <property type="match status" value="1"/>
</dbReference>
<name>A0A0B7BD18_9EUPU</name>
<reference evidence="2" key="1">
    <citation type="submission" date="2014-12" db="EMBL/GenBank/DDBJ databases">
        <title>Insight into the proteome of Arion vulgaris.</title>
        <authorList>
            <person name="Aradska J."/>
            <person name="Bulat T."/>
            <person name="Smidak R."/>
            <person name="Sarate P."/>
            <person name="Gangsoo J."/>
            <person name="Sialana F."/>
            <person name="Bilban M."/>
            <person name="Lubec G."/>
        </authorList>
    </citation>
    <scope>NUCLEOTIDE SEQUENCE</scope>
    <source>
        <tissue evidence="2">Skin</tissue>
    </source>
</reference>
<dbReference type="AlphaFoldDB" id="A0A0B7BD18"/>
<dbReference type="EMBL" id="HACG01043160">
    <property type="protein sequence ID" value="CEK90025.1"/>
    <property type="molecule type" value="Transcribed_RNA"/>
</dbReference>
<accession>A0A0B7BD18</accession>
<dbReference type="GO" id="GO:0030170">
    <property type="term" value="F:pyridoxal phosphate binding"/>
    <property type="evidence" value="ECO:0007669"/>
    <property type="project" value="InterPro"/>
</dbReference>
<protein>
    <recommendedName>
        <fullName evidence="1">Aminotransferase class I/classII large domain-containing protein</fullName>
    </recommendedName>
</protein>
<dbReference type="GO" id="GO:0006559">
    <property type="term" value="P:L-phenylalanine catabolic process"/>
    <property type="evidence" value="ECO:0007669"/>
    <property type="project" value="TreeGrafter"/>
</dbReference>
<dbReference type="GO" id="GO:0006572">
    <property type="term" value="P:L-tyrosine catabolic process"/>
    <property type="evidence" value="ECO:0007669"/>
    <property type="project" value="TreeGrafter"/>
</dbReference>
<dbReference type="SUPFAM" id="SSF53383">
    <property type="entry name" value="PLP-dependent transferases"/>
    <property type="match status" value="1"/>
</dbReference>
<evidence type="ECO:0000313" key="2">
    <source>
        <dbReference type="EMBL" id="CEK90025.1"/>
    </source>
</evidence>
<dbReference type="Pfam" id="PF00155">
    <property type="entry name" value="Aminotran_1_2"/>
    <property type="match status" value="1"/>
</dbReference>
<feature type="domain" description="Aminotransferase class I/classII large" evidence="1">
    <location>
        <begin position="2"/>
        <end position="67"/>
    </location>
</feature>